<protein>
    <submittedName>
        <fullName evidence="2">Uncharacterized protein</fullName>
    </submittedName>
</protein>
<evidence type="ECO:0000256" key="1">
    <source>
        <dbReference type="SAM" id="MobiDB-lite"/>
    </source>
</evidence>
<feature type="compositionally biased region" description="Polar residues" evidence="1">
    <location>
        <begin position="29"/>
        <end position="44"/>
    </location>
</feature>
<evidence type="ECO:0000313" key="3">
    <source>
        <dbReference type="Proteomes" id="UP000594263"/>
    </source>
</evidence>
<accession>A0A7N0UMX5</accession>
<sequence>MARSQMRESGFAFLFVAGSRSDDEKATVLGTNSVKPSSPVTSIMANEEEEDQQRSERKRFDWR</sequence>
<proteinExistence type="predicted"/>
<keyword evidence="3" id="KW-1185">Reference proteome</keyword>
<evidence type="ECO:0000313" key="2">
    <source>
        <dbReference type="EnsemblPlants" id="Kaladp0076s0260.1.v1.1.CDS.1"/>
    </source>
</evidence>
<dbReference type="Proteomes" id="UP000594263">
    <property type="component" value="Unplaced"/>
</dbReference>
<organism evidence="2 3">
    <name type="scientific">Kalanchoe fedtschenkoi</name>
    <name type="common">Lavender scallops</name>
    <name type="synonym">South American air plant</name>
    <dbReference type="NCBI Taxonomy" id="63787"/>
    <lineage>
        <taxon>Eukaryota</taxon>
        <taxon>Viridiplantae</taxon>
        <taxon>Streptophyta</taxon>
        <taxon>Embryophyta</taxon>
        <taxon>Tracheophyta</taxon>
        <taxon>Spermatophyta</taxon>
        <taxon>Magnoliopsida</taxon>
        <taxon>eudicotyledons</taxon>
        <taxon>Gunneridae</taxon>
        <taxon>Pentapetalae</taxon>
        <taxon>Saxifragales</taxon>
        <taxon>Crassulaceae</taxon>
        <taxon>Kalanchoe</taxon>
    </lineage>
</organism>
<dbReference type="AlphaFoldDB" id="A0A7N0UMX5"/>
<reference evidence="2" key="1">
    <citation type="submission" date="2021-01" db="UniProtKB">
        <authorList>
            <consortium name="EnsemblPlants"/>
        </authorList>
    </citation>
    <scope>IDENTIFICATION</scope>
</reference>
<feature type="region of interest" description="Disordered" evidence="1">
    <location>
        <begin position="22"/>
        <end position="63"/>
    </location>
</feature>
<dbReference type="EnsemblPlants" id="Kaladp0076s0260.1.v1.1">
    <property type="protein sequence ID" value="Kaladp0076s0260.1.v1.1.CDS.1"/>
    <property type="gene ID" value="Kaladp0076s0260.v1.1"/>
</dbReference>
<name>A0A7N0UMX5_KALFE</name>
<feature type="compositionally biased region" description="Basic and acidic residues" evidence="1">
    <location>
        <begin position="52"/>
        <end position="63"/>
    </location>
</feature>
<dbReference type="Gramene" id="Kaladp0076s0260.1.v1.1">
    <property type="protein sequence ID" value="Kaladp0076s0260.1.v1.1.CDS.1"/>
    <property type="gene ID" value="Kaladp0076s0260.v1.1"/>
</dbReference>